<organism evidence="1">
    <name type="scientific">Arundo donax</name>
    <name type="common">Giant reed</name>
    <name type="synonym">Donax arundinaceus</name>
    <dbReference type="NCBI Taxonomy" id="35708"/>
    <lineage>
        <taxon>Eukaryota</taxon>
        <taxon>Viridiplantae</taxon>
        <taxon>Streptophyta</taxon>
        <taxon>Embryophyta</taxon>
        <taxon>Tracheophyta</taxon>
        <taxon>Spermatophyta</taxon>
        <taxon>Magnoliopsida</taxon>
        <taxon>Liliopsida</taxon>
        <taxon>Poales</taxon>
        <taxon>Poaceae</taxon>
        <taxon>PACMAD clade</taxon>
        <taxon>Arundinoideae</taxon>
        <taxon>Arundineae</taxon>
        <taxon>Arundo</taxon>
    </lineage>
</organism>
<dbReference type="EMBL" id="GBRH01236326">
    <property type="protein sequence ID" value="JAD61569.1"/>
    <property type="molecule type" value="Transcribed_RNA"/>
</dbReference>
<reference evidence="1" key="2">
    <citation type="journal article" date="2015" name="Data Brief">
        <title>Shoot transcriptome of the giant reed, Arundo donax.</title>
        <authorList>
            <person name="Barrero R.A."/>
            <person name="Guerrero F.D."/>
            <person name="Moolhuijzen P."/>
            <person name="Goolsby J.A."/>
            <person name="Tidwell J."/>
            <person name="Bellgard S.E."/>
            <person name="Bellgard M.I."/>
        </authorList>
    </citation>
    <scope>NUCLEOTIDE SEQUENCE</scope>
    <source>
        <tissue evidence="1">Shoot tissue taken approximately 20 cm above the soil surface</tissue>
    </source>
</reference>
<protein>
    <submittedName>
        <fullName evidence="1">Uncharacterized protein</fullName>
    </submittedName>
</protein>
<accession>A0A0A9BC94</accession>
<evidence type="ECO:0000313" key="1">
    <source>
        <dbReference type="EMBL" id="JAD61569.1"/>
    </source>
</evidence>
<reference evidence="1" key="1">
    <citation type="submission" date="2014-09" db="EMBL/GenBank/DDBJ databases">
        <authorList>
            <person name="Magalhaes I.L.F."/>
            <person name="Oliveira U."/>
            <person name="Santos F.R."/>
            <person name="Vidigal T.H.D.A."/>
            <person name="Brescovit A.D."/>
            <person name="Santos A.J."/>
        </authorList>
    </citation>
    <scope>NUCLEOTIDE SEQUENCE</scope>
    <source>
        <tissue evidence="1">Shoot tissue taken approximately 20 cm above the soil surface</tissue>
    </source>
</reference>
<proteinExistence type="predicted"/>
<name>A0A0A9BC94_ARUDO</name>
<sequence>MTSATAARATYSCSASTRAPAAAPRWRIPAPCYTASTTFAKFDARSSF</sequence>
<dbReference type="AlphaFoldDB" id="A0A0A9BC94"/>